<evidence type="ECO:0000256" key="1">
    <source>
        <dbReference type="ARBA" id="ARBA00008575"/>
    </source>
</evidence>
<comment type="similarity">
    <text evidence="1">Belongs to the ABC transporter superfamily. ABCD family. Peroxisomal fatty acyl CoA transporter (TC 3.A.1.203) subfamily.</text>
</comment>
<reference evidence="9 10" key="1">
    <citation type="journal article" date="2012" name="Genome Biol.">
        <title>Genome and low-iron response of an oceanic diatom adapted to chronic iron limitation.</title>
        <authorList>
            <person name="Lommer M."/>
            <person name="Specht M."/>
            <person name="Roy A.S."/>
            <person name="Kraemer L."/>
            <person name="Andreson R."/>
            <person name="Gutowska M.A."/>
            <person name="Wolf J."/>
            <person name="Bergner S.V."/>
            <person name="Schilhabel M.B."/>
            <person name="Klostermeier U.C."/>
            <person name="Beiko R.G."/>
            <person name="Rosenstiel P."/>
            <person name="Hippler M."/>
            <person name="Laroche J."/>
        </authorList>
    </citation>
    <scope>NUCLEOTIDE SEQUENCE [LARGE SCALE GENOMIC DNA]</scope>
    <source>
        <strain evidence="9 10">CCMP1005</strain>
    </source>
</reference>
<feature type="transmembrane region" description="Helical" evidence="7">
    <location>
        <begin position="403"/>
        <end position="424"/>
    </location>
</feature>
<evidence type="ECO:0000313" key="10">
    <source>
        <dbReference type="Proteomes" id="UP000266841"/>
    </source>
</evidence>
<proteinExistence type="inferred from homology"/>
<evidence type="ECO:0000256" key="5">
    <source>
        <dbReference type="ARBA" id="ARBA00023136"/>
    </source>
</evidence>
<dbReference type="GO" id="GO:0016020">
    <property type="term" value="C:membrane"/>
    <property type="evidence" value="ECO:0007669"/>
    <property type="project" value="InterPro"/>
</dbReference>
<evidence type="ECO:0000256" key="3">
    <source>
        <dbReference type="ARBA" id="ARBA00022692"/>
    </source>
</evidence>
<keyword evidence="5 7" id="KW-0472">Membrane</keyword>
<dbReference type="GO" id="GO:0016887">
    <property type="term" value="F:ATP hydrolysis activity"/>
    <property type="evidence" value="ECO:0007669"/>
    <property type="project" value="InterPro"/>
</dbReference>
<feature type="transmembrane region" description="Helical" evidence="7">
    <location>
        <begin position="76"/>
        <end position="98"/>
    </location>
</feature>
<dbReference type="GO" id="GO:0005524">
    <property type="term" value="F:ATP binding"/>
    <property type="evidence" value="ECO:0007669"/>
    <property type="project" value="InterPro"/>
</dbReference>
<dbReference type="PANTHER" id="PTHR11384:SF59">
    <property type="entry name" value="LYSOSOMAL COBALAMIN TRANSPORTER ABCD4"/>
    <property type="match status" value="1"/>
</dbReference>
<protein>
    <recommendedName>
        <fullName evidence="8">ABC transmembrane type-1 domain-containing protein</fullName>
    </recommendedName>
</protein>
<dbReference type="GO" id="GO:0140359">
    <property type="term" value="F:ABC-type transporter activity"/>
    <property type="evidence" value="ECO:0007669"/>
    <property type="project" value="InterPro"/>
</dbReference>
<keyword evidence="3 7" id="KW-0812">Transmembrane</keyword>
<feature type="transmembrane region" description="Helical" evidence="7">
    <location>
        <begin position="561"/>
        <end position="584"/>
    </location>
</feature>
<name>K0RJN0_THAOC</name>
<dbReference type="InterPro" id="IPR050835">
    <property type="entry name" value="ABC_transporter_sub-D"/>
</dbReference>
<feature type="domain" description="ABC transmembrane type-1" evidence="8">
    <location>
        <begin position="406"/>
        <end position="612"/>
    </location>
</feature>
<dbReference type="SUPFAM" id="SSF52540">
    <property type="entry name" value="P-loop containing nucleoside triphosphate hydrolases"/>
    <property type="match status" value="1"/>
</dbReference>
<dbReference type="InterPro" id="IPR003439">
    <property type="entry name" value="ABC_transporter-like_ATP-bd"/>
</dbReference>
<dbReference type="Pfam" id="PF00005">
    <property type="entry name" value="ABC_tran"/>
    <property type="match status" value="1"/>
</dbReference>
<feature type="compositionally biased region" description="Basic and acidic residues" evidence="6">
    <location>
        <begin position="337"/>
        <end position="346"/>
    </location>
</feature>
<feature type="transmembrane region" description="Helical" evidence="7">
    <location>
        <begin position="444"/>
        <end position="465"/>
    </location>
</feature>
<feature type="transmembrane region" description="Helical" evidence="7">
    <location>
        <begin position="534"/>
        <end position="555"/>
    </location>
</feature>
<dbReference type="Gene3D" id="3.40.50.300">
    <property type="entry name" value="P-loop containing nucleotide triphosphate hydrolases"/>
    <property type="match status" value="1"/>
</dbReference>
<keyword evidence="4 7" id="KW-1133">Transmembrane helix</keyword>
<dbReference type="EMBL" id="AGNL01047473">
    <property type="protein sequence ID" value="EJK46897.1"/>
    <property type="molecule type" value="Genomic_DNA"/>
</dbReference>
<dbReference type="Gene3D" id="1.20.1560.10">
    <property type="entry name" value="ABC transporter type 1, transmembrane domain"/>
    <property type="match status" value="1"/>
</dbReference>
<evidence type="ECO:0000256" key="4">
    <source>
        <dbReference type="ARBA" id="ARBA00022989"/>
    </source>
</evidence>
<dbReference type="PANTHER" id="PTHR11384">
    <property type="entry name" value="ATP-BINDING CASSETTE, SUB-FAMILY D MEMBER"/>
    <property type="match status" value="1"/>
</dbReference>
<dbReference type="eggNOG" id="KOG0060">
    <property type="taxonomic scope" value="Eukaryota"/>
</dbReference>
<feature type="transmembrane region" description="Helical" evidence="7">
    <location>
        <begin position="110"/>
        <end position="130"/>
    </location>
</feature>
<dbReference type="eggNOG" id="KOG0064">
    <property type="taxonomic scope" value="Eukaryota"/>
</dbReference>
<gene>
    <name evidence="9" type="ORF">THAOC_34411</name>
</gene>
<evidence type="ECO:0000313" key="9">
    <source>
        <dbReference type="EMBL" id="EJK46897.1"/>
    </source>
</evidence>
<dbReference type="AlphaFoldDB" id="K0RJN0"/>
<feature type="non-terminal residue" evidence="9">
    <location>
        <position position="761"/>
    </location>
</feature>
<organism evidence="9 10">
    <name type="scientific">Thalassiosira oceanica</name>
    <name type="common">Marine diatom</name>
    <dbReference type="NCBI Taxonomy" id="159749"/>
    <lineage>
        <taxon>Eukaryota</taxon>
        <taxon>Sar</taxon>
        <taxon>Stramenopiles</taxon>
        <taxon>Ochrophyta</taxon>
        <taxon>Bacillariophyta</taxon>
        <taxon>Coscinodiscophyceae</taxon>
        <taxon>Thalassiosirophycidae</taxon>
        <taxon>Thalassiosirales</taxon>
        <taxon>Thalassiosiraceae</taxon>
        <taxon>Thalassiosira</taxon>
    </lineage>
</organism>
<sequence>MTSLYDQTDDVSPQLDSPLLEEYMQYDPESTHKVKSANTSTTADDFDLNNFIHAHDDHSSYEGSDGVERPGCCPPILSFLLMLLLSGGGMAASIMAIIQTLQQRGGQDYRTIIVCVMCAICLMNCVHLAWKGLRLRVLAPASRREIAHLKRVRARLNAEFLTLTEKTELMRADARRLNTVERQLMLLVEGQGVGMPEIIGLARENEEILEEMRENTRRTVSVDVLNVLTSNIGETEIIDDAKSQLLASEISARLAMSSVSIDVSKFQHLLAANPTLLGSVEVVRKLVRPGQSVQGVYDMYSLPVDQARGSVHAARARTAGRSVISLTPRSLRTPSRRSVDDRRKETATGPGAYGPFESKTSPLGDDDDPDRMIPRDRARIKQQLRQFWIMASPFFRETRQAKIMTLILLILLFANSGIKIFFSFLMRDFYTALVKKDAKTFYTILYKFMLSMIVLIPVQVLYKFVRVKFGISWRKWLTQRVLDMYFSNKVYYGLEQQSKSADDTAREYKDRKKDMDNPDQRIQEDVDSFTSYSLSFFLTIIDTILDLCSFSGILFTIMPKLFIAIFIFASVGTLCTVLVGKVLIKLNYESLQREADFRFSLVRIRENAESIATQFIRAKNEFNGISNFLAGIDRLFFFMKAIQELDQGRNKNDSNHLNLSLMKGNNLLIAGVSGAGKSSLLRAIAGLWNTGSGEIARPRSEDIYFLPQLPYCPPGTLRDQLLYPSTELYDEFDSSRGGPLRGSPNDVANISDEELLNILSA</sequence>
<dbReference type="InterPro" id="IPR027417">
    <property type="entry name" value="P-loop_NTPase"/>
</dbReference>
<accession>K0RJN0</accession>
<feature type="region of interest" description="Disordered" evidence="6">
    <location>
        <begin position="327"/>
        <end position="372"/>
    </location>
</feature>
<dbReference type="SUPFAM" id="SSF90123">
    <property type="entry name" value="ABC transporter transmembrane region"/>
    <property type="match status" value="1"/>
</dbReference>
<evidence type="ECO:0000256" key="7">
    <source>
        <dbReference type="SAM" id="Phobius"/>
    </source>
</evidence>
<evidence type="ECO:0000256" key="2">
    <source>
        <dbReference type="ARBA" id="ARBA00022448"/>
    </source>
</evidence>
<dbReference type="OrthoDB" id="422637at2759"/>
<evidence type="ECO:0000259" key="8">
    <source>
        <dbReference type="PROSITE" id="PS50929"/>
    </source>
</evidence>
<dbReference type="InterPro" id="IPR011527">
    <property type="entry name" value="ABC1_TM_dom"/>
</dbReference>
<dbReference type="Proteomes" id="UP000266841">
    <property type="component" value="Unassembled WGS sequence"/>
</dbReference>
<evidence type="ECO:0000256" key="6">
    <source>
        <dbReference type="SAM" id="MobiDB-lite"/>
    </source>
</evidence>
<dbReference type="Pfam" id="PF06472">
    <property type="entry name" value="ABC_membrane_2"/>
    <property type="match status" value="1"/>
</dbReference>
<keyword evidence="2" id="KW-0813">Transport</keyword>
<keyword evidence="10" id="KW-1185">Reference proteome</keyword>
<dbReference type="PROSITE" id="PS50929">
    <property type="entry name" value="ABC_TM1F"/>
    <property type="match status" value="1"/>
</dbReference>
<dbReference type="InterPro" id="IPR036640">
    <property type="entry name" value="ABC1_TM_sf"/>
</dbReference>
<comment type="caution">
    <text evidence="9">The sequence shown here is derived from an EMBL/GenBank/DDBJ whole genome shotgun (WGS) entry which is preliminary data.</text>
</comment>